<gene>
    <name evidence="3" type="ORF">RJT34_24307</name>
</gene>
<accession>A0AAN9FN01</accession>
<dbReference type="PROSITE" id="PS50157">
    <property type="entry name" value="ZINC_FINGER_C2H2_2"/>
    <property type="match status" value="1"/>
</dbReference>
<feature type="domain" description="C2H2-type" evidence="2">
    <location>
        <begin position="30"/>
        <end position="57"/>
    </location>
</feature>
<name>A0AAN9FN01_CLITE</name>
<keyword evidence="1" id="KW-0863">Zinc-finger</keyword>
<dbReference type="Proteomes" id="UP001359559">
    <property type="component" value="Unassembled WGS sequence"/>
</dbReference>
<evidence type="ECO:0000256" key="1">
    <source>
        <dbReference type="PROSITE-ProRule" id="PRU00042"/>
    </source>
</evidence>
<protein>
    <recommendedName>
        <fullName evidence="2">C2H2-type domain-containing protein</fullName>
    </recommendedName>
</protein>
<dbReference type="AlphaFoldDB" id="A0AAN9FN01"/>
<comment type="caution">
    <text evidence="3">The sequence shown here is derived from an EMBL/GenBank/DDBJ whole genome shotgun (WGS) entry which is preliminary data.</text>
</comment>
<evidence type="ECO:0000313" key="4">
    <source>
        <dbReference type="Proteomes" id="UP001359559"/>
    </source>
</evidence>
<keyword evidence="1" id="KW-0862">Zinc</keyword>
<proteinExistence type="predicted"/>
<reference evidence="3 4" key="1">
    <citation type="submission" date="2024-01" db="EMBL/GenBank/DDBJ databases">
        <title>The genomes of 5 underutilized Papilionoideae crops provide insights into root nodulation and disease resistance.</title>
        <authorList>
            <person name="Yuan L."/>
        </authorList>
    </citation>
    <scope>NUCLEOTIDE SEQUENCE [LARGE SCALE GENOMIC DNA]</scope>
    <source>
        <strain evidence="3">LY-2023</strain>
        <tissue evidence="3">Leaf</tissue>
    </source>
</reference>
<dbReference type="InterPro" id="IPR013087">
    <property type="entry name" value="Znf_C2H2_type"/>
</dbReference>
<dbReference type="EMBL" id="JAYKXN010000006">
    <property type="protein sequence ID" value="KAK7279260.1"/>
    <property type="molecule type" value="Genomic_DNA"/>
</dbReference>
<evidence type="ECO:0000313" key="3">
    <source>
        <dbReference type="EMBL" id="KAK7279260.1"/>
    </source>
</evidence>
<keyword evidence="1" id="KW-0479">Metal-binding</keyword>
<dbReference type="GO" id="GO:0008270">
    <property type="term" value="F:zinc ion binding"/>
    <property type="evidence" value="ECO:0007669"/>
    <property type="project" value="UniProtKB-KW"/>
</dbReference>
<organism evidence="3 4">
    <name type="scientific">Clitoria ternatea</name>
    <name type="common">Butterfly pea</name>
    <dbReference type="NCBI Taxonomy" id="43366"/>
    <lineage>
        <taxon>Eukaryota</taxon>
        <taxon>Viridiplantae</taxon>
        <taxon>Streptophyta</taxon>
        <taxon>Embryophyta</taxon>
        <taxon>Tracheophyta</taxon>
        <taxon>Spermatophyta</taxon>
        <taxon>Magnoliopsida</taxon>
        <taxon>eudicotyledons</taxon>
        <taxon>Gunneridae</taxon>
        <taxon>Pentapetalae</taxon>
        <taxon>rosids</taxon>
        <taxon>fabids</taxon>
        <taxon>Fabales</taxon>
        <taxon>Fabaceae</taxon>
        <taxon>Papilionoideae</taxon>
        <taxon>50 kb inversion clade</taxon>
        <taxon>NPAAA clade</taxon>
        <taxon>indigoferoid/millettioid clade</taxon>
        <taxon>Phaseoleae</taxon>
        <taxon>Clitoria</taxon>
    </lineage>
</organism>
<sequence>MANGFCNNLRRDVLNYAQHLAPYNNNNGPIACRLCNQSFTSIQGLLAHVESHMAHEEVAIRRLYSSPHQQYVNPQMHLASHHHLSPQQPIVGDDDGMRNIFHASPPPLAMPHQPIARTPFFNASQVGSSQPSRKMQLSPPFISYAGKNDDPTKAYLIQLEKPIKKIDFIDLVHMDDEDNNDEQEIVDLDLKL</sequence>
<keyword evidence="4" id="KW-1185">Reference proteome</keyword>
<evidence type="ECO:0000259" key="2">
    <source>
        <dbReference type="PROSITE" id="PS50157"/>
    </source>
</evidence>
<dbReference type="PROSITE" id="PS00028">
    <property type="entry name" value="ZINC_FINGER_C2H2_1"/>
    <property type="match status" value="1"/>
</dbReference>